<evidence type="ECO:0000313" key="9">
    <source>
        <dbReference type="EnsemblMetazoa" id="CLYHEMP005020.1"/>
    </source>
</evidence>
<reference evidence="9" key="1">
    <citation type="submission" date="2021-01" db="UniProtKB">
        <authorList>
            <consortium name="EnsemblMetazoa"/>
        </authorList>
    </citation>
    <scope>IDENTIFICATION</scope>
</reference>
<dbReference type="SUPFAM" id="SSF56112">
    <property type="entry name" value="Protein kinase-like (PK-like)"/>
    <property type="match status" value="1"/>
</dbReference>
<dbReference type="PANTHER" id="PTHR24346:SF84">
    <property type="entry name" value="TESTIS SPECIFIC SERINE KINASE 5"/>
    <property type="match status" value="1"/>
</dbReference>
<dbReference type="GO" id="GO:0005524">
    <property type="term" value="F:ATP binding"/>
    <property type="evidence" value="ECO:0007669"/>
    <property type="project" value="UniProtKB-UniRule"/>
</dbReference>
<evidence type="ECO:0000259" key="8">
    <source>
        <dbReference type="PROSITE" id="PS50011"/>
    </source>
</evidence>
<dbReference type="PANTHER" id="PTHR24346">
    <property type="entry name" value="MAP/MICROTUBULE AFFINITY-REGULATING KINASE"/>
    <property type="match status" value="1"/>
</dbReference>
<dbReference type="GO" id="GO:0000226">
    <property type="term" value="P:microtubule cytoskeleton organization"/>
    <property type="evidence" value="ECO:0007669"/>
    <property type="project" value="TreeGrafter"/>
</dbReference>
<dbReference type="RefSeq" id="XP_066934688.1">
    <property type="nucleotide sequence ID" value="XM_067078587.1"/>
</dbReference>
<keyword evidence="3 6" id="KW-0547">Nucleotide-binding</keyword>
<dbReference type="GeneID" id="136822347"/>
<keyword evidence="4" id="KW-0418">Kinase</keyword>
<evidence type="ECO:0000256" key="4">
    <source>
        <dbReference type="ARBA" id="ARBA00022777"/>
    </source>
</evidence>
<dbReference type="PROSITE" id="PS50011">
    <property type="entry name" value="PROTEIN_KINASE_DOM"/>
    <property type="match status" value="1"/>
</dbReference>
<evidence type="ECO:0000256" key="7">
    <source>
        <dbReference type="SAM" id="MobiDB-lite"/>
    </source>
</evidence>
<feature type="region of interest" description="Disordered" evidence="7">
    <location>
        <begin position="455"/>
        <end position="504"/>
    </location>
</feature>
<accession>A0A7M5U1P7</accession>
<proteinExistence type="predicted"/>
<dbReference type="InterPro" id="IPR017441">
    <property type="entry name" value="Protein_kinase_ATP_BS"/>
</dbReference>
<dbReference type="GO" id="GO:0050321">
    <property type="term" value="F:tau-protein kinase activity"/>
    <property type="evidence" value="ECO:0007669"/>
    <property type="project" value="TreeGrafter"/>
</dbReference>
<dbReference type="PROSITE" id="PS00108">
    <property type="entry name" value="PROTEIN_KINASE_ST"/>
    <property type="match status" value="1"/>
</dbReference>
<dbReference type="EnsemblMetazoa" id="CLYHEMT005020.1">
    <property type="protein sequence ID" value="CLYHEMP005020.1"/>
    <property type="gene ID" value="CLYHEMG005020"/>
</dbReference>
<protein>
    <recommendedName>
        <fullName evidence="8">Protein kinase domain-containing protein</fullName>
    </recommendedName>
</protein>
<dbReference type="Pfam" id="PF00069">
    <property type="entry name" value="Pkinase"/>
    <property type="match status" value="1"/>
</dbReference>
<dbReference type="FunFam" id="3.30.200.20:FF:000042">
    <property type="entry name" value="Aurora kinase A"/>
    <property type="match status" value="1"/>
</dbReference>
<evidence type="ECO:0000256" key="1">
    <source>
        <dbReference type="ARBA" id="ARBA00022527"/>
    </source>
</evidence>
<dbReference type="Proteomes" id="UP000594262">
    <property type="component" value="Unplaced"/>
</dbReference>
<sequence>MSTGNQTNIKLVLKNDTWVPKKSNHTSALDQHGLDMKKVLGEGAFAKVKQAFSHKEKREVAVKVFEKRRLPFDYLKRFLPREIRVLNALQHPNLVSLLDVFETTSRVYLVLEFAEGGDLLEFINQDSYKNEAHVKRHFQQLIAGMSSMHGQGIVHRDLKCENILLDARNNVKIADFGFARFTEADVLLKTICGSFVYTAPELIAGEQDYSGFLADAWSAGIILFCMLCRKLPFTKDELNLIAKGKNLLDRLEFPHAITHDARDVVYGLLEQDPLNRLNAFTVQKHKWCHGFKSDQKPYQQKGKAIDIIEAPNTIANSTRAENDRAHMLFEVVRPQGKFVRAIERQRFNLLALSVFSKNKKSAPPDARLSCVLSQSLLKPPTNARQRFNLVTSLVKCANSLASERRATTASKNQKKSQGRTILKDVEMKQKSPPGKSKMNSADSISQVGYEDFLSKKQSERGKELQNVGRSAGSNVAKRAATVKQTSYKGKPGTQAEEPNLNQESWNKKCVVACKTSRR</sequence>
<feature type="binding site" evidence="6">
    <location>
        <position position="63"/>
    </location>
    <ligand>
        <name>ATP</name>
        <dbReference type="ChEBI" id="CHEBI:30616"/>
    </ligand>
</feature>
<evidence type="ECO:0000256" key="6">
    <source>
        <dbReference type="PROSITE-ProRule" id="PRU10141"/>
    </source>
</evidence>
<keyword evidence="1" id="KW-0723">Serine/threonine-protein kinase</keyword>
<keyword evidence="10" id="KW-1185">Reference proteome</keyword>
<dbReference type="InterPro" id="IPR011009">
    <property type="entry name" value="Kinase-like_dom_sf"/>
</dbReference>
<dbReference type="GO" id="GO:0005737">
    <property type="term" value="C:cytoplasm"/>
    <property type="evidence" value="ECO:0007669"/>
    <property type="project" value="TreeGrafter"/>
</dbReference>
<dbReference type="AlphaFoldDB" id="A0A7M5U1P7"/>
<dbReference type="SMART" id="SM00220">
    <property type="entry name" value="S_TKc"/>
    <property type="match status" value="1"/>
</dbReference>
<dbReference type="Gene3D" id="1.10.510.10">
    <property type="entry name" value="Transferase(Phosphotransferase) domain 1"/>
    <property type="match status" value="1"/>
</dbReference>
<dbReference type="PROSITE" id="PS00107">
    <property type="entry name" value="PROTEIN_KINASE_ATP"/>
    <property type="match status" value="1"/>
</dbReference>
<evidence type="ECO:0000256" key="3">
    <source>
        <dbReference type="ARBA" id="ARBA00022741"/>
    </source>
</evidence>
<evidence type="ECO:0000256" key="5">
    <source>
        <dbReference type="ARBA" id="ARBA00022840"/>
    </source>
</evidence>
<keyword evidence="2" id="KW-0808">Transferase</keyword>
<keyword evidence="5 6" id="KW-0067">ATP-binding</keyword>
<feature type="region of interest" description="Disordered" evidence="7">
    <location>
        <begin position="403"/>
        <end position="443"/>
    </location>
</feature>
<dbReference type="InterPro" id="IPR000719">
    <property type="entry name" value="Prot_kinase_dom"/>
</dbReference>
<dbReference type="FunFam" id="1.10.510.10:FF:000571">
    <property type="entry name" value="Maternal embryonic leucine zipper kinase"/>
    <property type="match status" value="1"/>
</dbReference>
<dbReference type="GO" id="GO:0035556">
    <property type="term" value="P:intracellular signal transduction"/>
    <property type="evidence" value="ECO:0007669"/>
    <property type="project" value="TreeGrafter"/>
</dbReference>
<evidence type="ECO:0000256" key="2">
    <source>
        <dbReference type="ARBA" id="ARBA00022679"/>
    </source>
</evidence>
<dbReference type="OrthoDB" id="5961184at2759"/>
<name>A0A7M5U1P7_9CNID</name>
<dbReference type="InterPro" id="IPR008271">
    <property type="entry name" value="Ser/Thr_kinase_AS"/>
</dbReference>
<evidence type="ECO:0000313" key="10">
    <source>
        <dbReference type="Proteomes" id="UP000594262"/>
    </source>
</evidence>
<feature type="domain" description="Protein kinase" evidence="8">
    <location>
        <begin position="34"/>
        <end position="288"/>
    </location>
</feature>
<organism evidence="9 10">
    <name type="scientific">Clytia hemisphaerica</name>
    <dbReference type="NCBI Taxonomy" id="252671"/>
    <lineage>
        <taxon>Eukaryota</taxon>
        <taxon>Metazoa</taxon>
        <taxon>Cnidaria</taxon>
        <taxon>Hydrozoa</taxon>
        <taxon>Hydroidolina</taxon>
        <taxon>Leptothecata</taxon>
        <taxon>Obeliida</taxon>
        <taxon>Clytiidae</taxon>
        <taxon>Clytia</taxon>
    </lineage>
</organism>